<gene>
    <name evidence="1" type="ORF">ABEG18_03280</name>
</gene>
<organism evidence="1">
    <name type="scientific">Alsobacter sp. KACC 23698</name>
    <dbReference type="NCBI Taxonomy" id="3149229"/>
    <lineage>
        <taxon>Bacteria</taxon>
        <taxon>Pseudomonadati</taxon>
        <taxon>Pseudomonadota</taxon>
        <taxon>Alphaproteobacteria</taxon>
        <taxon>Hyphomicrobiales</taxon>
        <taxon>Alsobacteraceae</taxon>
        <taxon>Alsobacter</taxon>
    </lineage>
</organism>
<reference evidence="1" key="1">
    <citation type="submission" date="2024-05" db="EMBL/GenBank/DDBJ databases">
        <authorList>
            <person name="Kim S."/>
            <person name="Heo J."/>
            <person name="Choi H."/>
            <person name="Choi Y."/>
            <person name="Kwon S.-W."/>
            <person name="Kim Y."/>
        </authorList>
    </citation>
    <scope>NUCLEOTIDE SEQUENCE</scope>
    <source>
        <strain evidence="1">KACC 23698</strain>
    </source>
</reference>
<name>A0AAU7JHZ4_9HYPH</name>
<accession>A0AAU7JHZ4</accession>
<evidence type="ECO:0000313" key="1">
    <source>
        <dbReference type="EMBL" id="XBO39820.1"/>
    </source>
</evidence>
<proteinExistence type="predicted"/>
<protein>
    <recommendedName>
        <fullName evidence="2">HK97 gp10 family phage protein</fullName>
    </recommendedName>
</protein>
<dbReference type="EMBL" id="CP157484">
    <property type="protein sequence ID" value="XBO39820.1"/>
    <property type="molecule type" value="Genomic_DNA"/>
</dbReference>
<sequence length="176" mass="19680">MHIELSARDQILSRYANQLSAIGTNGPVALRDALNREGDKGRTQIKRALIRQTGIKYSQIEKATRTIRASTSRLTYELRASGEETNLNLFAAKQGAEGASARPRNVRRLFPHTFIVGRYGAKVFKREGGARHPIRQVFGPNIAREIVKGESRHTFEAIAPRLTDQVGKMIARFLPD</sequence>
<dbReference type="RefSeq" id="WP_406856671.1">
    <property type="nucleotide sequence ID" value="NZ_CP157484.1"/>
</dbReference>
<dbReference type="AlphaFoldDB" id="A0AAU7JHZ4"/>
<evidence type="ECO:0008006" key="2">
    <source>
        <dbReference type="Google" id="ProtNLM"/>
    </source>
</evidence>